<name>W5MJJ3_LEPOC</name>
<dbReference type="AlphaFoldDB" id="W5MJJ3"/>
<dbReference type="InterPro" id="IPR029071">
    <property type="entry name" value="Ubiquitin-like_domsf"/>
</dbReference>
<dbReference type="PANTHER" id="PTHR22677">
    <property type="entry name" value="ANKYRIN REPEAT DOMAIN-CONTAINING PROTEIN 60"/>
    <property type="match status" value="1"/>
</dbReference>
<evidence type="ECO:0000313" key="4">
    <source>
        <dbReference type="Proteomes" id="UP000018468"/>
    </source>
</evidence>
<dbReference type="GeneTree" id="ENSGT00390000015137"/>
<dbReference type="OrthoDB" id="10258888at2759"/>
<dbReference type="eggNOG" id="KOG4177">
    <property type="taxonomic scope" value="Eukaryota"/>
</dbReference>
<proteinExistence type="predicted"/>
<dbReference type="OMA" id="RIIMHIW"/>
<dbReference type="Bgee" id="ENSLOCG00000007065">
    <property type="expression patterns" value="Expressed in ovary and 7 other cell types or tissues"/>
</dbReference>
<evidence type="ECO:0000313" key="3">
    <source>
        <dbReference type="Ensembl" id="ENSLOCP00000008552.1"/>
    </source>
</evidence>
<keyword evidence="4" id="KW-1185">Reference proteome</keyword>
<protein>
    <submittedName>
        <fullName evidence="3">Ankyrin repeat domain 60</fullName>
    </submittedName>
</protein>
<dbReference type="EMBL" id="AHAT01024235">
    <property type="status" value="NOT_ANNOTATED_CDS"/>
    <property type="molecule type" value="Genomic_DNA"/>
</dbReference>
<dbReference type="Proteomes" id="UP000018468">
    <property type="component" value="Linkage group LG18"/>
</dbReference>
<dbReference type="CDD" id="cd17063">
    <property type="entry name" value="Ubl_ANKRD60"/>
    <property type="match status" value="1"/>
</dbReference>
<dbReference type="PROSITE" id="PS50053">
    <property type="entry name" value="UBIQUITIN_2"/>
    <property type="match status" value="1"/>
</dbReference>
<dbReference type="InterPro" id="IPR036770">
    <property type="entry name" value="Ankyrin_rpt-contain_sf"/>
</dbReference>
<evidence type="ECO:0000256" key="1">
    <source>
        <dbReference type="SAM" id="MobiDB-lite"/>
    </source>
</evidence>
<evidence type="ECO:0000259" key="2">
    <source>
        <dbReference type="PROSITE" id="PS50053"/>
    </source>
</evidence>
<feature type="region of interest" description="Disordered" evidence="1">
    <location>
        <begin position="1"/>
        <end position="29"/>
    </location>
</feature>
<organism evidence="3 4">
    <name type="scientific">Lepisosteus oculatus</name>
    <name type="common">Spotted gar</name>
    <dbReference type="NCBI Taxonomy" id="7918"/>
    <lineage>
        <taxon>Eukaryota</taxon>
        <taxon>Metazoa</taxon>
        <taxon>Chordata</taxon>
        <taxon>Craniata</taxon>
        <taxon>Vertebrata</taxon>
        <taxon>Euteleostomi</taxon>
        <taxon>Actinopterygii</taxon>
        <taxon>Neopterygii</taxon>
        <taxon>Holostei</taxon>
        <taxon>Semionotiformes</taxon>
        <taxon>Lepisosteidae</taxon>
        <taxon>Lepisosteus</taxon>
    </lineage>
</organism>
<sequence>MAAPSQPAPRRDSRRAAKAAAAVVTPDKDSHAGGPFGLRVRLRDTGELYSVAECRAGTRVKELKTALELVAGIPTEFQRLSYLDEGDMPDESTLRFNDVVPGGTVTLTVWRQGGWAELVRAAAAGDVPRLQSLLPRGSSLCASRDCGAAPEMTAWQARRAFSALFISAHRGHLPAVRFLLHNGKSRRALQRPSSHCRRGGLLCRQVRGATRYISHSGDP</sequence>
<accession>W5MJJ3</accession>
<reference evidence="3" key="2">
    <citation type="submission" date="2025-08" db="UniProtKB">
        <authorList>
            <consortium name="Ensembl"/>
        </authorList>
    </citation>
    <scope>IDENTIFICATION</scope>
</reference>
<dbReference type="KEGG" id="loc:107079605"/>
<dbReference type="InterPro" id="IPR000626">
    <property type="entry name" value="Ubiquitin-like_dom"/>
</dbReference>
<reference evidence="4" key="1">
    <citation type="submission" date="2011-12" db="EMBL/GenBank/DDBJ databases">
        <title>The Draft Genome of Lepisosteus oculatus.</title>
        <authorList>
            <consortium name="The Broad Institute Genome Assembly &amp; Analysis Group"/>
            <consortium name="Computational R&amp;D Group"/>
            <consortium name="and Sequencing Platform"/>
            <person name="Di Palma F."/>
            <person name="Alfoldi J."/>
            <person name="Johnson J."/>
            <person name="Berlin A."/>
            <person name="Gnerre S."/>
            <person name="Jaffe D."/>
            <person name="MacCallum I."/>
            <person name="Young S."/>
            <person name="Walker B.J."/>
            <person name="Lander E.S."/>
            <person name="Lindblad-Toh K."/>
        </authorList>
    </citation>
    <scope>NUCLEOTIDE SEQUENCE [LARGE SCALE GENOMIC DNA]</scope>
</reference>
<dbReference type="PANTHER" id="PTHR22677:SF3">
    <property type="entry name" value="ANKYRIN REPEAT DOMAIN-CONTAINING PROTEIN 60"/>
    <property type="match status" value="1"/>
</dbReference>
<reference evidence="3" key="3">
    <citation type="submission" date="2025-09" db="UniProtKB">
        <authorList>
            <consortium name="Ensembl"/>
        </authorList>
    </citation>
    <scope>IDENTIFICATION</scope>
</reference>
<dbReference type="InterPro" id="IPR039323">
    <property type="entry name" value="ANKRD_45/46/60"/>
</dbReference>
<dbReference type="Gene3D" id="1.25.40.20">
    <property type="entry name" value="Ankyrin repeat-containing domain"/>
    <property type="match status" value="1"/>
</dbReference>
<dbReference type="STRING" id="7918.ENSLOCP00000008552"/>
<dbReference type="Ensembl" id="ENSLOCT00000008562.1">
    <property type="protein sequence ID" value="ENSLOCP00000008552.1"/>
    <property type="gene ID" value="ENSLOCG00000007065.1"/>
</dbReference>
<feature type="domain" description="Ubiquitin-like" evidence="2">
    <location>
        <begin position="38"/>
        <end position="114"/>
    </location>
</feature>
<dbReference type="HOGENOM" id="CLU_1261128_0_0_1"/>
<dbReference type="InParanoid" id="W5MJJ3"/>
<dbReference type="SUPFAM" id="SSF54236">
    <property type="entry name" value="Ubiquitin-like"/>
    <property type="match status" value="1"/>
</dbReference>